<keyword evidence="2" id="KW-0472">Membrane</keyword>
<dbReference type="InterPro" id="IPR021109">
    <property type="entry name" value="Peptidase_aspartic_dom_sf"/>
</dbReference>
<sequence length="434" mass="48962">MEQRIRQARREAQSIKDRIQRKKDDLADNTLTSLSKGRLVIKRLPGTEKDVKDYFAMMWPNNNMAGNIVSTLPLSELLPSRNFTSWGSTYSTRMDFKRKAVRVIINNKECFARPDTGSDEDVMTEAFAQEHNVQIQREDKHKGTFMLGAGTFIQSIGIALVPFHLLGEAHSDEHRWFHVLKKCPEPLILGMKFLEKIKLYTKNKHLLVDSPHASGSMPTLKWIGSPGASVNLRANGKTLVGCADTGSDLDLISLRCAKRLGLDIDTRQSARTRVMLADESVIETVGQTVNPSVQLSSFDTFEMAFHVLPGLASDVIFSEEFLEQMDAFHTCAQIKDSEDPYQQRLNTLINLGPVQAFLSRTWTPNVADTAQQKHDQVIEAEIYRRKKTNRTIGKIKDPDRASATREAEEVKKRSFDTGHQRCLHCVGETYTEGP</sequence>
<organism evidence="3 4">
    <name type="scientific">Lachnellula suecica</name>
    <dbReference type="NCBI Taxonomy" id="602035"/>
    <lineage>
        <taxon>Eukaryota</taxon>
        <taxon>Fungi</taxon>
        <taxon>Dikarya</taxon>
        <taxon>Ascomycota</taxon>
        <taxon>Pezizomycotina</taxon>
        <taxon>Leotiomycetes</taxon>
        <taxon>Helotiales</taxon>
        <taxon>Lachnaceae</taxon>
        <taxon>Lachnellula</taxon>
    </lineage>
</organism>
<name>A0A8T9CKY7_9HELO</name>
<proteinExistence type="predicted"/>
<keyword evidence="2" id="KW-1133">Transmembrane helix</keyword>
<keyword evidence="4" id="KW-1185">Reference proteome</keyword>
<evidence type="ECO:0000256" key="2">
    <source>
        <dbReference type="SAM" id="Phobius"/>
    </source>
</evidence>
<dbReference type="Gene3D" id="2.40.70.10">
    <property type="entry name" value="Acid Proteases"/>
    <property type="match status" value="2"/>
</dbReference>
<dbReference type="CDD" id="cd00303">
    <property type="entry name" value="retropepsin_like"/>
    <property type="match status" value="2"/>
</dbReference>
<gene>
    <name evidence="3" type="ORF">LSUE1_G001280</name>
</gene>
<dbReference type="EMBL" id="QGMK01000082">
    <property type="protein sequence ID" value="TVY84464.1"/>
    <property type="molecule type" value="Genomic_DNA"/>
</dbReference>
<comment type="caution">
    <text evidence="3">The sequence shown here is derived from an EMBL/GenBank/DDBJ whole genome shotgun (WGS) entry which is preliminary data.</text>
</comment>
<protein>
    <submittedName>
        <fullName evidence="3">Uncharacterized protein</fullName>
    </submittedName>
</protein>
<dbReference type="AlphaFoldDB" id="A0A8T9CKY7"/>
<dbReference type="SUPFAM" id="SSF50630">
    <property type="entry name" value="Acid proteases"/>
    <property type="match status" value="1"/>
</dbReference>
<feature type="region of interest" description="Disordered" evidence="1">
    <location>
        <begin position="1"/>
        <end position="21"/>
    </location>
</feature>
<evidence type="ECO:0000313" key="3">
    <source>
        <dbReference type="EMBL" id="TVY84464.1"/>
    </source>
</evidence>
<dbReference type="Proteomes" id="UP000469558">
    <property type="component" value="Unassembled WGS sequence"/>
</dbReference>
<evidence type="ECO:0000313" key="4">
    <source>
        <dbReference type="Proteomes" id="UP000469558"/>
    </source>
</evidence>
<dbReference type="OrthoDB" id="6079484at2759"/>
<evidence type="ECO:0000256" key="1">
    <source>
        <dbReference type="SAM" id="MobiDB-lite"/>
    </source>
</evidence>
<dbReference type="Pfam" id="PF13975">
    <property type="entry name" value="gag-asp_proteas"/>
    <property type="match status" value="1"/>
</dbReference>
<reference evidence="3 4" key="1">
    <citation type="submission" date="2018-05" db="EMBL/GenBank/DDBJ databases">
        <title>Genome sequencing and assembly of the regulated plant pathogen Lachnellula willkommii and related sister species for the development of diagnostic species identification markers.</title>
        <authorList>
            <person name="Giroux E."/>
            <person name="Bilodeau G."/>
        </authorList>
    </citation>
    <scope>NUCLEOTIDE SEQUENCE [LARGE SCALE GENOMIC DNA]</scope>
    <source>
        <strain evidence="3 4">CBS 268.59</strain>
    </source>
</reference>
<keyword evidence="2" id="KW-0812">Transmembrane</keyword>
<accession>A0A8T9CKY7</accession>
<feature type="transmembrane region" description="Helical" evidence="2">
    <location>
        <begin position="145"/>
        <end position="165"/>
    </location>
</feature>